<organism evidence="1 2">
    <name type="scientific">Anatilimnocola aggregata</name>
    <dbReference type="NCBI Taxonomy" id="2528021"/>
    <lineage>
        <taxon>Bacteria</taxon>
        <taxon>Pseudomonadati</taxon>
        <taxon>Planctomycetota</taxon>
        <taxon>Planctomycetia</taxon>
        <taxon>Pirellulales</taxon>
        <taxon>Pirellulaceae</taxon>
        <taxon>Anatilimnocola</taxon>
    </lineage>
</organism>
<reference evidence="1 2" key="1">
    <citation type="submission" date="2019-02" db="EMBL/GenBank/DDBJ databases">
        <title>Deep-cultivation of Planctomycetes and their phenomic and genomic characterization uncovers novel biology.</title>
        <authorList>
            <person name="Wiegand S."/>
            <person name="Jogler M."/>
            <person name="Boedeker C."/>
            <person name="Pinto D."/>
            <person name="Vollmers J."/>
            <person name="Rivas-Marin E."/>
            <person name="Kohn T."/>
            <person name="Peeters S.H."/>
            <person name="Heuer A."/>
            <person name="Rast P."/>
            <person name="Oberbeckmann S."/>
            <person name="Bunk B."/>
            <person name="Jeske O."/>
            <person name="Meyerdierks A."/>
            <person name="Storesund J.E."/>
            <person name="Kallscheuer N."/>
            <person name="Luecker S."/>
            <person name="Lage O.M."/>
            <person name="Pohl T."/>
            <person name="Merkel B.J."/>
            <person name="Hornburger P."/>
            <person name="Mueller R.-W."/>
            <person name="Bruemmer F."/>
            <person name="Labrenz M."/>
            <person name="Spormann A.M."/>
            <person name="Op den Camp H."/>
            <person name="Overmann J."/>
            <person name="Amann R."/>
            <person name="Jetten M.S.M."/>
            <person name="Mascher T."/>
            <person name="Medema M.H."/>
            <person name="Devos D.P."/>
            <person name="Kaster A.-K."/>
            <person name="Ovreas L."/>
            <person name="Rohde M."/>
            <person name="Galperin M.Y."/>
            <person name="Jogler C."/>
        </authorList>
    </citation>
    <scope>NUCLEOTIDE SEQUENCE [LARGE SCALE GENOMIC DNA]</scope>
    <source>
        <strain evidence="1 2">ETA_A8</strain>
    </source>
</reference>
<dbReference type="Proteomes" id="UP000315017">
    <property type="component" value="Chromosome"/>
</dbReference>
<gene>
    <name evidence="1" type="ORF">ETAA8_21160</name>
</gene>
<evidence type="ECO:0000313" key="1">
    <source>
        <dbReference type="EMBL" id="QDU27032.1"/>
    </source>
</evidence>
<dbReference type="RefSeq" id="WP_145087910.1">
    <property type="nucleotide sequence ID" value="NZ_CP036274.1"/>
</dbReference>
<accession>A0A517YA52</accession>
<keyword evidence="2" id="KW-1185">Reference proteome</keyword>
<name>A0A517YA52_9BACT</name>
<dbReference type="InterPro" id="IPR038695">
    <property type="entry name" value="Saro_0823-like_sf"/>
</dbReference>
<dbReference type="EMBL" id="CP036274">
    <property type="protein sequence ID" value="QDU27032.1"/>
    <property type="molecule type" value="Genomic_DNA"/>
</dbReference>
<protein>
    <recommendedName>
        <fullName evidence="3">DUF192 domain-containing protein</fullName>
    </recommendedName>
</protein>
<dbReference type="PANTHER" id="PTHR37953:SF1">
    <property type="entry name" value="UPF0127 PROTEIN MJ1496"/>
    <property type="match status" value="1"/>
</dbReference>
<dbReference type="Gene3D" id="2.60.120.1140">
    <property type="entry name" value="Protein of unknown function DUF192"/>
    <property type="match status" value="1"/>
</dbReference>
<dbReference type="Pfam" id="PF02643">
    <property type="entry name" value="DUF192"/>
    <property type="match status" value="1"/>
</dbReference>
<proteinExistence type="predicted"/>
<dbReference type="AlphaFoldDB" id="A0A517YA52"/>
<dbReference type="OrthoDB" id="9813379at2"/>
<dbReference type="KEGG" id="aagg:ETAA8_21160"/>
<evidence type="ECO:0000313" key="2">
    <source>
        <dbReference type="Proteomes" id="UP000315017"/>
    </source>
</evidence>
<dbReference type="InterPro" id="IPR003795">
    <property type="entry name" value="DUF192"/>
</dbReference>
<sequence length="134" mass="14779">MQARLHDRNTGKVLVEHLQIATTFSERFWGLQFRRELPPRAGLLIAPCNSIHSCWMRFSIDAVFLSPDGTVLAVKSNVRPWRATYPVWGAACVVEVSSGTVATRSGDRLYLSLYDLPAASRGKPPSLIAGLLKA</sequence>
<dbReference type="PANTHER" id="PTHR37953">
    <property type="entry name" value="UPF0127 PROTEIN MJ1496"/>
    <property type="match status" value="1"/>
</dbReference>
<evidence type="ECO:0008006" key="3">
    <source>
        <dbReference type="Google" id="ProtNLM"/>
    </source>
</evidence>